<dbReference type="SUPFAM" id="SSF49764">
    <property type="entry name" value="HSP20-like chaperones"/>
    <property type="match status" value="1"/>
</dbReference>
<evidence type="ECO:0000313" key="5">
    <source>
        <dbReference type="Proteomes" id="UP000198693"/>
    </source>
</evidence>
<dbReference type="CDD" id="cd06464">
    <property type="entry name" value="ACD_sHsps-like"/>
    <property type="match status" value="1"/>
</dbReference>
<evidence type="ECO:0000256" key="2">
    <source>
        <dbReference type="RuleBase" id="RU003616"/>
    </source>
</evidence>
<dbReference type="PROSITE" id="PS01031">
    <property type="entry name" value="SHSP"/>
    <property type="match status" value="1"/>
</dbReference>
<evidence type="ECO:0000256" key="1">
    <source>
        <dbReference type="PROSITE-ProRule" id="PRU00285"/>
    </source>
</evidence>
<comment type="similarity">
    <text evidence="1 2">Belongs to the small heat shock protein (HSP20) family.</text>
</comment>
<evidence type="ECO:0000313" key="4">
    <source>
        <dbReference type="EMBL" id="SFU74630.1"/>
    </source>
</evidence>
<dbReference type="InterPro" id="IPR002068">
    <property type="entry name" value="A-crystallin/Hsp20_dom"/>
</dbReference>
<dbReference type="OrthoDB" id="9792695at2"/>
<dbReference type="EMBL" id="FPBP01000007">
    <property type="protein sequence ID" value="SFU74630.1"/>
    <property type="molecule type" value="Genomic_DNA"/>
</dbReference>
<dbReference type="InterPro" id="IPR008978">
    <property type="entry name" value="HSP20-like_chaperone"/>
</dbReference>
<reference evidence="5" key="1">
    <citation type="submission" date="2016-10" db="EMBL/GenBank/DDBJ databases">
        <authorList>
            <person name="Varghese N."/>
            <person name="Submissions S."/>
        </authorList>
    </citation>
    <scope>NUCLEOTIDE SEQUENCE [LARGE SCALE GENOMIC DNA]</scope>
    <source>
        <strain evidence="5">CGMCC 1.6981</strain>
    </source>
</reference>
<dbReference type="AlphaFoldDB" id="A0A1I7INY8"/>
<dbReference type="Proteomes" id="UP000198693">
    <property type="component" value="Unassembled WGS sequence"/>
</dbReference>
<sequence>MPSRRLERLMWADACEMLDRAERLHRQFYRPGSSSTTPNWEPPVDVYQWPEGILLVIALPGVEAESIEIQLAERHLTVRARRRFPDAIPGLTVQRLEIPFGHFERRLILPDGRYTLQQRQWIDGCLHLDLRLA</sequence>
<feature type="domain" description="SHSP" evidence="3">
    <location>
        <begin position="35"/>
        <end position="133"/>
    </location>
</feature>
<keyword evidence="5" id="KW-1185">Reference proteome</keyword>
<dbReference type="Gene3D" id="2.60.40.790">
    <property type="match status" value="1"/>
</dbReference>
<gene>
    <name evidence="4" type="ORF">SAMN04487955_107176</name>
</gene>
<accession>A0A1I7INY8</accession>
<protein>
    <submittedName>
        <fullName evidence="4">Molecular chaperone IbpA, HSP20 family</fullName>
    </submittedName>
</protein>
<proteinExistence type="inferred from homology"/>
<evidence type="ECO:0000259" key="3">
    <source>
        <dbReference type="PROSITE" id="PS01031"/>
    </source>
</evidence>
<dbReference type="RefSeq" id="WP_089795948.1">
    <property type="nucleotide sequence ID" value="NZ_FPBP01000007.1"/>
</dbReference>
<organism evidence="4 5">
    <name type="scientific">Halomonas korlensis</name>
    <dbReference type="NCBI Taxonomy" id="463301"/>
    <lineage>
        <taxon>Bacteria</taxon>
        <taxon>Pseudomonadati</taxon>
        <taxon>Pseudomonadota</taxon>
        <taxon>Gammaproteobacteria</taxon>
        <taxon>Oceanospirillales</taxon>
        <taxon>Halomonadaceae</taxon>
        <taxon>Halomonas</taxon>
    </lineage>
</organism>
<dbReference type="STRING" id="463301.SAMN04487955_107176"/>
<dbReference type="Pfam" id="PF00011">
    <property type="entry name" value="HSP20"/>
    <property type="match status" value="1"/>
</dbReference>
<name>A0A1I7INY8_9GAMM</name>